<evidence type="ECO:0000313" key="4">
    <source>
        <dbReference type="Proteomes" id="UP001168821"/>
    </source>
</evidence>
<evidence type="ECO:0000313" key="3">
    <source>
        <dbReference type="EMBL" id="KAJ3642563.1"/>
    </source>
</evidence>
<proteinExistence type="predicted"/>
<keyword evidence="4" id="KW-1185">Reference proteome</keyword>
<feature type="region of interest" description="Disordered" evidence="1">
    <location>
        <begin position="336"/>
        <end position="382"/>
    </location>
</feature>
<accession>A0AA38M3S3</accession>
<keyword evidence="2" id="KW-0812">Transmembrane</keyword>
<evidence type="ECO:0000256" key="1">
    <source>
        <dbReference type="SAM" id="MobiDB-lite"/>
    </source>
</evidence>
<feature type="compositionally biased region" description="Low complexity" evidence="1">
    <location>
        <begin position="306"/>
        <end position="322"/>
    </location>
</feature>
<feature type="compositionally biased region" description="Polar residues" evidence="1">
    <location>
        <begin position="373"/>
        <end position="382"/>
    </location>
</feature>
<gene>
    <name evidence="3" type="ORF">Zmor_025328</name>
</gene>
<dbReference type="AlphaFoldDB" id="A0AA38M3S3"/>
<reference evidence="3" key="1">
    <citation type="journal article" date="2023" name="G3 (Bethesda)">
        <title>Whole genome assemblies of Zophobas morio and Tenebrio molitor.</title>
        <authorList>
            <person name="Kaur S."/>
            <person name="Stinson S.A."/>
            <person name="diCenzo G.C."/>
        </authorList>
    </citation>
    <scope>NUCLEOTIDE SEQUENCE</scope>
    <source>
        <strain evidence="3">QUZm001</strain>
    </source>
</reference>
<feature type="transmembrane region" description="Helical" evidence="2">
    <location>
        <begin position="178"/>
        <end position="199"/>
    </location>
</feature>
<name>A0AA38M3S3_9CUCU</name>
<feature type="region of interest" description="Disordered" evidence="1">
    <location>
        <begin position="294"/>
        <end position="323"/>
    </location>
</feature>
<keyword evidence="2" id="KW-0472">Membrane</keyword>
<feature type="compositionally biased region" description="Pro residues" evidence="1">
    <location>
        <begin position="352"/>
        <end position="364"/>
    </location>
</feature>
<feature type="transmembrane region" description="Helical" evidence="2">
    <location>
        <begin position="20"/>
        <end position="42"/>
    </location>
</feature>
<organism evidence="3 4">
    <name type="scientific">Zophobas morio</name>
    <dbReference type="NCBI Taxonomy" id="2755281"/>
    <lineage>
        <taxon>Eukaryota</taxon>
        <taxon>Metazoa</taxon>
        <taxon>Ecdysozoa</taxon>
        <taxon>Arthropoda</taxon>
        <taxon>Hexapoda</taxon>
        <taxon>Insecta</taxon>
        <taxon>Pterygota</taxon>
        <taxon>Neoptera</taxon>
        <taxon>Endopterygota</taxon>
        <taxon>Coleoptera</taxon>
        <taxon>Polyphaga</taxon>
        <taxon>Cucujiformia</taxon>
        <taxon>Tenebrionidae</taxon>
        <taxon>Zophobas</taxon>
    </lineage>
</organism>
<dbReference type="EMBL" id="JALNTZ010000008">
    <property type="protein sequence ID" value="KAJ3642563.1"/>
    <property type="molecule type" value="Genomic_DNA"/>
</dbReference>
<feature type="transmembrane region" description="Helical" evidence="2">
    <location>
        <begin position="98"/>
        <end position="122"/>
    </location>
</feature>
<dbReference type="Proteomes" id="UP001168821">
    <property type="component" value="Unassembled WGS sequence"/>
</dbReference>
<feature type="transmembrane region" description="Helical" evidence="2">
    <location>
        <begin position="134"/>
        <end position="158"/>
    </location>
</feature>
<sequence>MTHEQHRKEVNKLLTKPLAYTAGILGLIQGIAWLVLSILSILCYFESIFVSGCNIEIENGTVVGGSDYSNLLYCLFLKSDFNNSNLTNISIIIKPDDFIIFVWFYVIFSAIWTCTSASIIWAMIHNQWQLTKTLFGAWSATVILTSIVDIVLTGLIVADYVTIEENLVPNEIVTTYGIVMSLAARGYILWILNVVFAAIMTKFTIKILQENNTTLPIIHGYESNEINPPWFNGSVKDFWASPNDNTNSPDNVYDNQGFRRSQSFYPMDMTNEHIYSTPPTESYIKPIDNANYKTPSNVYSPPPGNPYKTPTTNKNNPSNKNPMSFSEAIAQRTATIGKNKGKRSPLNHIAPPYIPDPDYTPPNSPHGLKSVLRSKSNYSNMQ</sequence>
<protein>
    <submittedName>
        <fullName evidence="3">Uncharacterized protein</fullName>
    </submittedName>
</protein>
<evidence type="ECO:0000256" key="2">
    <source>
        <dbReference type="SAM" id="Phobius"/>
    </source>
</evidence>
<keyword evidence="2" id="KW-1133">Transmembrane helix</keyword>
<comment type="caution">
    <text evidence="3">The sequence shown here is derived from an EMBL/GenBank/DDBJ whole genome shotgun (WGS) entry which is preliminary data.</text>
</comment>